<dbReference type="PANTHER" id="PTHR43344">
    <property type="entry name" value="PHOSPHOSERINE PHOSPHATASE"/>
    <property type="match status" value="1"/>
</dbReference>
<dbReference type="InterPro" id="IPR023214">
    <property type="entry name" value="HAD_sf"/>
</dbReference>
<evidence type="ECO:0000313" key="5">
    <source>
        <dbReference type="EMBL" id="CAA9346089.1"/>
    </source>
</evidence>
<gene>
    <name evidence="5" type="ORF">AVDCRST_MAG46-2284</name>
</gene>
<dbReference type="GO" id="GO:0016787">
    <property type="term" value="F:hydrolase activity"/>
    <property type="evidence" value="ECO:0007669"/>
    <property type="project" value="UniProtKB-KW"/>
</dbReference>
<organism evidence="5">
    <name type="scientific">uncultured Nocardioidaceae bacterium</name>
    <dbReference type="NCBI Taxonomy" id="253824"/>
    <lineage>
        <taxon>Bacteria</taxon>
        <taxon>Bacillati</taxon>
        <taxon>Actinomycetota</taxon>
        <taxon>Actinomycetes</taxon>
        <taxon>Propionibacteriales</taxon>
        <taxon>Nocardioidaceae</taxon>
        <taxon>environmental samples</taxon>
    </lineage>
</organism>
<name>A0A6J4M0U5_9ACTN</name>
<keyword evidence="3 5" id="KW-0378">Hydrolase</keyword>
<proteinExistence type="inferred from homology"/>
<evidence type="ECO:0000256" key="1">
    <source>
        <dbReference type="ARBA" id="ARBA00009184"/>
    </source>
</evidence>
<dbReference type="Pfam" id="PF12710">
    <property type="entry name" value="HAD"/>
    <property type="match status" value="1"/>
</dbReference>
<dbReference type="Gene3D" id="3.40.50.1000">
    <property type="entry name" value="HAD superfamily/HAD-like"/>
    <property type="match status" value="1"/>
</dbReference>
<sequence>MVKAVTPAPAPGTPRNLRSRSVLAGEAAAAAAEVEFALSAPPDRTAAAFFDVDNTVMQGASIFHLARGLHRREFFTTRDIARAAWQQAYFRLVGVEDPEHVAQARASALAFIAGHKVEDLRSLSEEIFDEGMAHRIWPGTRALSQMHLDRGQRVWLVTAAPIEIATIIAARLGLTGAIGTVSEHVDGVYTGRLVGDMLHGPAKAEAIRALAEREGLDLSRCTAYSDSYNDLPMLCLVGHPVAINPDAALRQHAKREGWQVRDYRTGRKAARAGLLAAATAGAAAGGIAAGLAVRGRVSAGAPGGRARLGASVRGAQSPGYVRWCVRRRRARDARAAHTASAGWFRGPGRSR</sequence>
<dbReference type="Gene3D" id="1.20.1440.100">
    <property type="entry name" value="SG protein - dephosphorylation function"/>
    <property type="match status" value="1"/>
</dbReference>
<reference evidence="5" key="1">
    <citation type="submission" date="2020-02" db="EMBL/GenBank/DDBJ databases">
        <authorList>
            <person name="Meier V. D."/>
        </authorList>
    </citation>
    <scope>NUCLEOTIDE SEQUENCE</scope>
    <source>
        <strain evidence="5">AVDCRST_MAG46</strain>
    </source>
</reference>
<dbReference type="InterPro" id="IPR006385">
    <property type="entry name" value="HAD_hydro_SerB1"/>
</dbReference>
<evidence type="ECO:0000256" key="4">
    <source>
        <dbReference type="ARBA" id="ARBA00022842"/>
    </source>
</evidence>
<protein>
    <submittedName>
        <fullName evidence="5">Phosphoserine phosphatase</fullName>
        <ecNumber evidence="5">3.1.3.3</ecNumber>
    </submittedName>
</protein>
<keyword evidence="4" id="KW-0460">Magnesium</keyword>
<dbReference type="PANTHER" id="PTHR43344:SF15">
    <property type="entry name" value="PHOSPHOSERINE PHOSPHATASE SERB1"/>
    <property type="match status" value="1"/>
</dbReference>
<dbReference type="EMBL" id="CADCUD010000153">
    <property type="protein sequence ID" value="CAA9346089.1"/>
    <property type="molecule type" value="Genomic_DNA"/>
</dbReference>
<dbReference type="NCBIfam" id="TIGR01490">
    <property type="entry name" value="HAD-SF-IB-hyp1"/>
    <property type="match status" value="1"/>
</dbReference>
<dbReference type="CDD" id="cd02612">
    <property type="entry name" value="HAD_PGPPase"/>
    <property type="match status" value="1"/>
</dbReference>
<comment type="similarity">
    <text evidence="1">Belongs to the HAD-like hydrolase superfamily. SerB family.</text>
</comment>
<accession>A0A6J4M0U5</accession>
<evidence type="ECO:0000256" key="2">
    <source>
        <dbReference type="ARBA" id="ARBA00022723"/>
    </source>
</evidence>
<dbReference type="EC" id="3.1.3.3" evidence="5"/>
<evidence type="ECO:0000256" key="3">
    <source>
        <dbReference type="ARBA" id="ARBA00022801"/>
    </source>
</evidence>
<keyword evidence="2" id="KW-0479">Metal-binding</keyword>
<dbReference type="InterPro" id="IPR036412">
    <property type="entry name" value="HAD-like_sf"/>
</dbReference>
<dbReference type="FunFam" id="3.40.50.1000:FF:000025">
    <property type="entry name" value="HAD hydrolase, family IB"/>
    <property type="match status" value="1"/>
</dbReference>
<dbReference type="SUPFAM" id="SSF56784">
    <property type="entry name" value="HAD-like"/>
    <property type="match status" value="1"/>
</dbReference>
<dbReference type="NCBIfam" id="TIGR01488">
    <property type="entry name" value="HAD-SF-IB"/>
    <property type="match status" value="1"/>
</dbReference>
<dbReference type="GO" id="GO:0046872">
    <property type="term" value="F:metal ion binding"/>
    <property type="evidence" value="ECO:0007669"/>
    <property type="project" value="UniProtKB-KW"/>
</dbReference>
<dbReference type="InterPro" id="IPR050582">
    <property type="entry name" value="HAD-like_SerB"/>
</dbReference>
<dbReference type="AlphaFoldDB" id="A0A6J4M0U5"/>